<name>A0A5J4QP28_9ZZZZ</name>
<accession>A0A5J4QP28</accession>
<dbReference type="Pfam" id="PF14127">
    <property type="entry name" value="DUF4294"/>
    <property type="match status" value="1"/>
</dbReference>
<comment type="caution">
    <text evidence="1">The sequence shown here is derived from an EMBL/GenBank/DDBJ whole genome shotgun (WGS) entry which is preliminary data.</text>
</comment>
<dbReference type="InterPro" id="IPR025636">
    <property type="entry name" value="DUF4294"/>
</dbReference>
<evidence type="ECO:0008006" key="2">
    <source>
        <dbReference type="Google" id="ProtNLM"/>
    </source>
</evidence>
<sequence>MNKLSIIILSFTIINLLFPYKCDAQKNNQNNGYFVSACVYNGDTIPYIELPTVYVFKPLQFKNEKSQREYNKLVRDIKRVLPFSKEVKRILIESYEYIQTLPDTKSKQKHIKAIEKGVKEQYIAQMKRLTFSQGRLLIKLIDRECNQTSFDLIKAFMGSFKAGFYQVFAGLFGASLKEGYDPQGKDWLIERTVSMVESGQI</sequence>
<reference evidence="1" key="1">
    <citation type="submission" date="2019-03" db="EMBL/GenBank/DDBJ databases">
        <title>Single cell metagenomics reveals metabolic interactions within the superorganism composed of flagellate Streblomastix strix and complex community of Bacteroidetes bacteria on its surface.</title>
        <authorList>
            <person name="Treitli S.C."/>
            <person name="Kolisko M."/>
            <person name="Husnik F."/>
            <person name="Keeling P."/>
            <person name="Hampl V."/>
        </authorList>
    </citation>
    <scope>NUCLEOTIDE SEQUENCE</scope>
    <source>
        <strain evidence="1">STM</strain>
    </source>
</reference>
<evidence type="ECO:0000313" key="1">
    <source>
        <dbReference type="EMBL" id="KAA6322674.1"/>
    </source>
</evidence>
<protein>
    <recommendedName>
        <fullName evidence="2">DUF4294 domain-containing protein</fullName>
    </recommendedName>
</protein>
<dbReference type="AlphaFoldDB" id="A0A5J4QP28"/>
<dbReference type="EMBL" id="SNRY01002985">
    <property type="protein sequence ID" value="KAA6322674.1"/>
    <property type="molecule type" value="Genomic_DNA"/>
</dbReference>
<organism evidence="1">
    <name type="scientific">termite gut metagenome</name>
    <dbReference type="NCBI Taxonomy" id="433724"/>
    <lineage>
        <taxon>unclassified sequences</taxon>
        <taxon>metagenomes</taxon>
        <taxon>organismal metagenomes</taxon>
    </lineage>
</organism>
<gene>
    <name evidence="1" type="ORF">EZS27_027800</name>
</gene>
<proteinExistence type="predicted"/>